<name>A0A2A2PKW4_9PSED</name>
<evidence type="ECO:0000259" key="1">
    <source>
        <dbReference type="PROSITE" id="PS51186"/>
    </source>
</evidence>
<keyword evidence="3" id="KW-1185">Reference proteome</keyword>
<accession>A0A2A2PKW4</accession>
<dbReference type="Gene3D" id="3.40.630.30">
    <property type="match status" value="1"/>
</dbReference>
<dbReference type="InterPro" id="IPR040448">
    <property type="entry name" value="PanZ_GNAT"/>
</dbReference>
<dbReference type="AlphaFoldDB" id="A0A2A2PKW4"/>
<evidence type="ECO:0000313" key="3">
    <source>
        <dbReference type="Proteomes" id="UP000217830"/>
    </source>
</evidence>
<proteinExistence type="predicted"/>
<dbReference type="GO" id="GO:0016747">
    <property type="term" value="F:acyltransferase activity, transferring groups other than amino-acyl groups"/>
    <property type="evidence" value="ECO:0007669"/>
    <property type="project" value="InterPro"/>
</dbReference>
<dbReference type="Pfam" id="PF12568">
    <property type="entry name" value="PanZ"/>
    <property type="match status" value="1"/>
</dbReference>
<organism evidence="2 3">
    <name type="scientific">Pseudomonas moraviensis</name>
    <dbReference type="NCBI Taxonomy" id="321662"/>
    <lineage>
        <taxon>Bacteria</taxon>
        <taxon>Pseudomonadati</taxon>
        <taxon>Pseudomonadota</taxon>
        <taxon>Gammaproteobacteria</taxon>
        <taxon>Pseudomonadales</taxon>
        <taxon>Pseudomonadaceae</taxon>
        <taxon>Pseudomonas</taxon>
    </lineage>
</organism>
<protein>
    <submittedName>
        <fullName evidence="2">GNAT family N-acetyltransferase</fullName>
    </submittedName>
</protein>
<dbReference type="InterPro" id="IPR016181">
    <property type="entry name" value="Acyl_CoA_acyltransferase"/>
</dbReference>
<sequence length="134" mass="15038">MPIVVQALHDASYQDQQDLQKIYRDAPQWLFAPYSGDAQLIENSLADSSLIAGRFNDRLLGAARLTRHDRVWYLSHLCVRKVTRRRGVAERLVNQAQKMASQAGAQLRLRAPAGHLEIQALAIKLQVPLDVLAT</sequence>
<dbReference type="EMBL" id="NRST01000001">
    <property type="protein sequence ID" value="PAW56023.1"/>
    <property type="molecule type" value="Genomic_DNA"/>
</dbReference>
<keyword evidence="2" id="KW-0808">Transferase</keyword>
<reference evidence="2 3" key="1">
    <citation type="submission" date="2017-08" db="EMBL/GenBank/DDBJ databases">
        <title>Draft Genome Sequence of Pseudomonas moraviensis TYU6, isolated from Taxus cuspidata by using PacBio Single-Molecule Real-Time Technology.</title>
        <authorList>
            <person name="Baek K.-H."/>
            <person name="Mishra A.K."/>
        </authorList>
    </citation>
    <scope>NUCLEOTIDE SEQUENCE [LARGE SCALE GENOMIC DNA]</scope>
    <source>
        <strain evidence="2 3">TYU6</strain>
    </source>
</reference>
<dbReference type="InterPro" id="IPR000182">
    <property type="entry name" value="GNAT_dom"/>
</dbReference>
<gene>
    <name evidence="2" type="ORF">CKQ80_12115</name>
</gene>
<dbReference type="CDD" id="cd04301">
    <property type="entry name" value="NAT_SF"/>
    <property type="match status" value="1"/>
</dbReference>
<dbReference type="SUPFAM" id="SSF55729">
    <property type="entry name" value="Acyl-CoA N-acyltransferases (Nat)"/>
    <property type="match status" value="1"/>
</dbReference>
<dbReference type="PROSITE" id="PS51186">
    <property type="entry name" value="GNAT"/>
    <property type="match status" value="1"/>
</dbReference>
<comment type="caution">
    <text evidence="2">The sequence shown here is derived from an EMBL/GenBank/DDBJ whole genome shotgun (WGS) entry which is preliminary data.</text>
</comment>
<feature type="domain" description="N-acetyltransferase" evidence="1">
    <location>
        <begin position="6"/>
        <end position="130"/>
    </location>
</feature>
<dbReference type="Proteomes" id="UP000217830">
    <property type="component" value="Unassembled WGS sequence"/>
</dbReference>
<dbReference type="RefSeq" id="WP_047290849.1">
    <property type="nucleotide sequence ID" value="NZ_NRSS01000001.1"/>
</dbReference>
<evidence type="ECO:0000313" key="2">
    <source>
        <dbReference type="EMBL" id="PAW56023.1"/>
    </source>
</evidence>